<feature type="transmembrane region" description="Helical" evidence="1">
    <location>
        <begin position="92"/>
        <end position="112"/>
    </location>
</feature>
<name>A0ABV8LQ21_9ACTN</name>
<feature type="transmembrane region" description="Helical" evidence="1">
    <location>
        <begin position="37"/>
        <end position="56"/>
    </location>
</feature>
<feature type="transmembrane region" description="Helical" evidence="1">
    <location>
        <begin position="68"/>
        <end position="86"/>
    </location>
</feature>
<comment type="caution">
    <text evidence="2">The sequence shown here is derived from an EMBL/GenBank/DDBJ whole genome shotgun (WGS) entry which is preliminary data.</text>
</comment>
<sequence>MTMTQVSGWRSATPAGAVTSIVLGLVLLVWPGQTLEVFGWLLAIALFLLGLARVLTGVTGHRTGRGRAWRIVTGLIYLIAGVVVAANLPGSIRTIVVLVGIGWIVAGAAEIVAAYQNPPGERSVAIVIALMNAFFGLILLVFPEPSLVFVIWIAAIWLILTGVLQLAFAWWLSRSASR</sequence>
<feature type="transmembrane region" description="Helical" evidence="1">
    <location>
        <begin position="149"/>
        <end position="172"/>
    </location>
</feature>
<evidence type="ECO:0000313" key="3">
    <source>
        <dbReference type="Proteomes" id="UP001595816"/>
    </source>
</evidence>
<keyword evidence="3" id="KW-1185">Reference proteome</keyword>
<dbReference type="PANTHER" id="PTHR34989">
    <property type="entry name" value="PROTEIN HDED"/>
    <property type="match status" value="1"/>
</dbReference>
<gene>
    <name evidence="2" type="ORF">ACFOZ4_18625</name>
</gene>
<dbReference type="RefSeq" id="WP_253752893.1">
    <property type="nucleotide sequence ID" value="NZ_JAMZDZ010000001.1"/>
</dbReference>
<dbReference type="Proteomes" id="UP001595816">
    <property type="component" value="Unassembled WGS sequence"/>
</dbReference>
<organism evidence="2 3">
    <name type="scientific">Hamadaea flava</name>
    <dbReference type="NCBI Taxonomy" id="1742688"/>
    <lineage>
        <taxon>Bacteria</taxon>
        <taxon>Bacillati</taxon>
        <taxon>Actinomycetota</taxon>
        <taxon>Actinomycetes</taxon>
        <taxon>Micromonosporales</taxon>
        <taxon>Micromonosporaceae</taxon>
        <taxon>Hamadaea</taxon>
    </lineage>
</organism>
<dbReference type="PANTHER" id="PTHR34989:SF1">
    <property type="entry name" value="PROTEIN HDED"/>
    <property type="match status" value="1"/>
</dbReference>
<evidence type="ECO:0000313" key="2">
    <source>
        <dbReference type="EMBL" id="MFC4132628.1"/>
    </source>
</evidence>
<dbReference type="Pfam" id="PF03729">
    <property type="entry name" value="DUF308"/>
    <property type="match status" value="2"/>
</dbReference>
<dbReference type="InterPro" id="IPR052712">
    <property type="entry name" value="Acid_resist_chaperone_HdeD"/>
</dbReference>
<proteinExistence type="predicted"/>
<keyword evidence="1" id="KW-0472">Membrane</keyword>
<keyword evidence="1" id="KW-0812">Transmembrane</keyword>
<evidence type="ECO:0000256" key="1">
    <source>
        <dbReference type="SAM" id="Phobius"/>
    </source>
</evidence>
<keyword evidence="1" id="KW-1133">Transmembrane helix</keyword>
<feature type="transmembrane region" description="Helical" evidence="1">
    <location>
        <begin position="124"/>
        <end position="143"/>
    </location>
</feature>
<dbReference type="EMBL" id="JBHSAY010000009">
    <property type="protein sequence ID" value="MFC4132628.1"/>
    <property type="molecule type" value="Genomic_DNA"/>
</dbReference>
<protein>
    <submittedName>
        <fullName evidence="2">HdeD family acid-resistance protein</fullName>
    </submittedName>
</protein>
<feature type="transmembrane region" description="Helical" evidence="1">
    <location>
        <begin position="12"/>
        <end position="31"/>
    </location>
</feature>
<dbReference type="InterPro" id="IPR005325">
    <property type="entry name" value="DUF308_memb"/>
</dbReference>
<accession>A0ABV8LQ21</accession>
<reference evidence="3" key="1">
    <citation type="journal article" date="2019" name="Int. J. Syst. Evol. Microbiol.">
        <title>The Global Catalogue of Microorganisms (GCM) 10K type strain sequencing project: providing services to taxonomists for standard genome sequencing and annotation.</title>
        <authorList>
            <consortium name="The Broad Institute Genomics Platform"/>
            <consortium name="The Broad Institute Genome Sequencing Center for Infectious Disease"/>
            <person name="Wu L."/>
            <person name="Ma J."/>
        </authorList>
    </citation>
    <scope>NUCLEOTIDE SEQUENCE [LARGE SCALE GENOMIC DNA]</scope>
    <source>
        <strain evidence="3">CGMCC 4.7289</strain>
    </source>
</reference>